<keyword evidence="4" id="KW-1185">Reference proteome</keyword>
<dbReference type="NCBIfam" id="TIGR00254">
    <property type="entry name" value="GGDEF"/>
    <property type="match status" value="1"/>
</dbReference>
<dbReference type="Gene3D" id="3.30.450.40">
    <property type="match status" value="1"/>
</dbReference>
<protein>
    <submittedName>
        <fullName evidence="3">Sensor domain-containing diguanylate cyclase</fullName>
        <ecNumber evidence="3">2.7.7.65</ecNumber>
    </submittedName>
</protein>
<dbReference type="GO" id="GO:0052621">
    <property type="term" value="F:diguanylate cyclase activity"/>
    <property type="evidence" value="ECO:0007669"/>
    <property type="project" value="UniProtKB-EC"/>
</dbReference>
<dbReference type="EC" id="2.7.7.65" evidence="3"/>
<proteinExistence type="predicted"/>
<feature type="domain" description="GGDEF" evidence="2">
    <location>
        <begin position="426"/>
        <end position="568"/>
    </location>
</feature>
<dbReference type="CDD" id="cd01949">
    <property type="entry name" value="GGDEF"/>
    <property type="match status" value="1"/>
</dbReference>
<organism evidence="3 4">
    <name type="scientific">Sporosarcina thermotolerans</name>
    <dbReference type="NCBI Taxonomy" id="633404"/>
    <lineage>
        <taxon>Bacteria</taxon>
        <taxon>Bacillati</taxon>
        <taxon>Bacillota</taxon>
        <taxon>Bacilli</taxon>
        <taxon>Bacillales</taxon>
        <taxon>Caryophanaceae</taxon>
        <taxon>Sporosarcina</taxon>
    </lineage>
</organism>
<dbReference type="GO" id="GO:1902201">
    <property type="term" value="P:negative regulation of bacterial-type flagellum-dependent cell motility"/>
    <property type="evidence" value="ECO:0007669"/>
    <property type="project" value="TreeGrafter"/>
</dbReference>
<gene>
    <name evidence="3" type="ORF">QTL97_14325</name>
</gene>
<dbReference type="Proteomes" id="UP001271648">
    <property type="component" value="Unassembled WGS sequence"/>
</dbReference>
<keyword evidence="3" id="KW-0548">Nucleotidyltransferase</keyword>
<evidence type="ECO:0000313" key="3">
    <source>
        <dbReference type="EMBL" id="MDW0118109.1"/>
    </source>
</evidence>
<feature type="transmembrane region" description="Helical" evidence="1">
    <location>
        <begin position="107"/>
        <end position="128"/>
    </location>
</feature>
<dbReference type="GO" id="GO:0043709">
    <property type="term" value="P:cell adhesion involved in single-species biofilm formation"/>
    <property type="evidence" value="ECO:0007669"/>
    <property type="project" value="TreeGrafter"/>
</dbReference>
<name>A0AAW9AAQ4_9BACL</name>
<dbReference type="PROSITE" id="PS50887">
    <property type="entry name" value="GGDEF"/>
    <property type="match status" value="1"/>
</dbReference>
<evidence type="ECO:0000256" key="1">
    <source>
        <dbReference type="SAM" id="Phobius"/>
    </source>
</evidence>
<dbReference type="PANTHER" id="PTHR45138:SF9">
    <property type="entry name" value="DIGUANYLATE CYCLASE DGCM-RELATED"/>
    <property type="match status" value="1"/>
</dbReference>
<dbReference type="FunFam" id="3.30.70.270:FF:000001">
    <property type="entry name" value="Diguanylate cyclase domain protein"/>
    <property type="match status" value="1"/>
</dbReference>
<dbReference type="Pfam" id="PF13185">
    <property type="entry name" value="GAF_2"/>
    <property type="match status" value="1"/>
</dbReference>
<dbReference type="SUPFAM" id="SSF55781">
    <property type="entry name" value="GAF domain-like"/>
    <property type="match status" value="1"/>
</dbReference>
<comment type="caution">
    <text evidence="3">The sequence shown here is derived from an EMBL/GenBank/DDBJ whole genome shotgun (WGS) entry which is preliminary data.</text>
</comment>
<dbReference type="Pfam" id="PF00990">
    <property type="entry name" value="GGDEF"/>
    <property type="match status" value="1"/>
</dbReference>
<dbReference type="InterPro" id="IPR050469">
    <property type="entry name" value="Diguanylate_Cyclase"/>
</dbReference>
<dbReference type="SUPFAM" id="SSF55073">
    <property type="entry name" value="Nucleotide cyclase"/>
    <property type="match status" value="1"/>
</dbReference>
<feature type="transmembrane region" description="Helical" evidence="1">
    <location>
        <begin position="177"/>
        <end position="197"/>
    </location>
</feature>
<keyword evidence="1" id="KW-0472">Membrane</keyword>
<dbReference type="InterPro" id="IPR029016">
    <property type="entry name" value="GAF-like_dom_sf"/>
</dbReference>
<dbReference type="InterPro" id="IPR029787">
    <property type="entry name" value="Nucleotide_cyclase"/>
</dbReference>
<feature type="transmembrane region" description="Helical" evidence="1">
    <location>
        <begin position="140"/>
        <end position="165"/>
    </location>
</feature>
<feature type="transmembrane region" description="Helical" evidence="1">
    <location>
        <begin position="12"/>
        <end position="28"/>
    </location>
</feature>
<dbReference type="InterPro" id="IPR003018">
    <property type="entry name" value="GAF"/>
</dbReference>
<feature type="transmembrane region" description="Helical" evidence="1">
    <location>
        <begin position="35"/>
        <end position="53"/>
    </location>
</feature>
<dbReference type="RefSeq" id="WP_317941123.1">
    <property type="nucleotide sequence ID" value="NZ_JAUBDJ010000010.1"/>
</dbReference>
<dbReference type="PANTHER" id="PTHR45138">
    <property type="entry name" value="REGULATORY COMPONENTS OF SENSORY TRANSDUCTION SYSTEM"/>
    <property type="match status" value="1"/>
</dbReference>
<reference evidence="3 4" key="1">
    <citation type="submission" date="2023-06" db="EMBL/GenBank/DDBJ databases">
        <title>Sporosarcina sp. nov., isolated from Korean traditional fermented seafood 'Jeotgal'.</title>
        <authorList>
            <person name="Yang A.I."/>
            <person name="Shin N.-R."/>
        </authorList>
    </citation>
    <scope>NUCLEOTIDE SEQUENCE [LARGE SCALE GENOMIC DNA]</scope>
    <source>
        <strain evidence="3 4">KCTC43456</strain>
    </source>
</reference>
<dbReference type="EMBL" id="JAUBDJ010000010">
    <property type="protein sequence ID" value="MDW0118109.1"/>
    <property type="molecule type" value="Genomic_DNA"/>
</dbReference>
<sequence length="568" mass="64604">MSDKNWSTASQFIIWFLIVPPGMFYFLSNQMPEELNISYLFLFIIFSMLTTLFPIKLKGDPITLVMWVTIPAFLLYGIAIEMIIMQFAAIAILFVSKGTIQNKIQRFLINSLMMFLLSIVSAGAFYLVGGQVGSTDFWSLLIGVSVYRLIHTAANIGFIKFYLQIRGMKSLYTKKDIGYEFSSIVLILPLALTFYFLLNLVGAPSFLLMGVPFFLTIFFIRQYGRSEKVNEYIKSVGEIGSSLSVLTDVDQVTEKFIMKSQELFNADIVFLFNNHNQWLELDKAYDKPHLLPKDTHSIRLGEGIARMVLSTNEPVIYTKSNDFKQFSISSVPDEIESVLCIPMTHNNQTGGILLLGSNRKSAFKDYHLKILELLGSYYIVALEKARYVTEALLKSERCALTSLYNYRYLEDRLHYEMERMQKKDIEDLSVIMLDIDRFKVVNDTYGHQSGNDILKELAKVLKGVLPEDGTVGRYGGEEFIYLLPGFSKSEALEFAEKLRETIRQHTFSIIPDLSSDKRKIEVNITTSIGVTSAPFDTDEAMALLRNADRALYIGAKQAGRDRVAVYVK</sequence>
<keyword evidence="1" id="KW-0812">Transmembrane</keyword>
<keyword evidence="1" id="KW-1133">Transmembrane helix</keyword>
<accession>A0AAW9AAQ4</accession>
<feature type="transmembrane region" description="Helical" evidence="1">
    <location>
        <begin position="73"/>
        <end position="95"/>
    </location>
</feature>
<evidence type="ECO:0000313" key="4">
    <source>
        <dbReference type="Proteomes" id="UP001271648"/>
    </source>
</evidence>
<dbReference type="AlphaFoldDB" id="A0AAW9AAQ4"/>
<dbReference type="InterPro" id="IPR000160">
    <property type="entry name" value="GGDEF_dom"/>
</dbReference>
<keyword evidence="3" id="KW-0808">Transferase</keyword>
<dbReference type="SMART" id="SM00267">
    <property type="entry name" value="GGDEF"/>
    <property type="match status" value="1"/>
</dbReference>
<dbReference type="Gene3D" id="3.30.70.270">
    <property type="match status" value="1"/>
</dbReference>
<dbReference type="InterPro" id="IPR043128">
    <property type="entry name" value="Rev_trsase/Diguanyl_cyclase"/>
</dbReference>
<evidence type="ECO:0000259" key="2">
    <source>
        <dbReference type="PROSITE" id="PS50887"/>
    </source>
</evidence>
<dbReference type="GO" id="GO:0005886">
    <property type="term" value="C:plasma membrane"/>
    <property type="evidence" value="ECO:0007669"/>
    <property type="project" value="TreeGrafter"/>
</dbReference>